<dbReference type="Proteomes" id="UP001605261">
    <property type="component" value="Unassembled WGS sequence"/>
</dbReference>
<evidence type="ECO:0000256" key="2">
    <source>
        <dbReference type="ARBA" id="ARBA00022448"/>
    </source>
</evidence>
<evidence type="ECO:0000256" key="8">
    <source>
        <dbReference type="ARBA" id="ARBA00023214"/>
    </source>
</evidence>
<feature type="transmembrane region" description="Helical" evidence="10">
    <location>
        <begin position="278"/>
        <end position="299"/>
    </location>
</feature>
<evidence type="ECO:0000256" key="3">
    <source>
        <dbReference type="ARBA" id="ARBA00022692"/>
    </source>
</evidence>
<feature type="transmembrane region" description="Helical" evidence="10">
    <location>
        <begin position="367"/>
        <end position="389"/>
    </location>
</feature>
<sequence>MSLPDPPQSGLRAALSADGWKRRMALWGGAVAVAMVAIVFAKASDAAFLLFQRIIGHSLWWALLLTPGIFALLAWLTNGVLRPTRGSGIPQVIAALEKPEDHSFRATNLSLRVSAGKLLLTTLSLLGGASVGREGPTVHVGASLMYAFGRWFGFRDPRELSHFLLAGGAAGIAAAFNTPLAGIVFAIEELSGRFEHRFSGTLLTAVIVGGVVSLGILGNYTYFGRVATLLPLGQAWLAILLCGTVAGLAGGLFAKLVLLSMSGRPTWLGRLRSNHPVLLAAACGLVVVGLAAAFGNGAFGTGYEQARSLVQGHAVVGHEFGVMKLLANLASYVAGIPGGLFSPALAVGAGLGHNLSVVMPSVDPRAFVLLGMCAYLTGVTQAPLTSAVISLELTDTNGMLLPILATVLLARGVSGLVCHVPIYRGLAERLARVDVPRRDHVHEAPVSDK</sequence>
<dbReference type="Gene3D" id="1.10.3080.10">
    <property type="entry name" value="Clc chloride channel"/>
    <property type="match status" value="1"/>
</dbReference>
<proteinExistence type="predicted"/>
<dbReference type="PANTHER" id="PTHR43427">
    <property type="entry name" value="CHLORIDE CHANNEL PROTEIN CLC-E"/>
    <property type="match status" value="1"/>
</dbReference>
<keyword evidence="8" id="KW-0868">Chloride</keyword>
<keyword evidence="7" id="KW-0869">Chloride channel</keyword>
<dbReference type="Pfam" id="PF00654">
    <property type="entry name" value="Voltage_CLC"/>
    <property type="match status" value="1"/>
</dbReference>
<evidence type="ECO:0000313" key="12">
    <source>
        <dbReference type="Proteomes" id="UP001605261"/>
    </source>
</evidence>
<keyword evidence="4 10" id="KW-1133">Transmembrane helix</keyword>
<evidence type="ECO:0000256" key="1">
    <source>
        <dbReference type="ARBA" id="ARBA00004141"/>
    </source>
</evidence>
<feature type="transmembrane region" description="Helical" evidence="10">
    <location>
        <begin position="235"/>
        <end position="258"/>
    </location>
</feature>
<feature type="transmembrane region" description="Helical" evidence="10">
    <location>
        <begin position="401"/>
        <end position="422"/>
    </location>
</feature>
<keyword evidence="9" id="KW-0407">Ion channel</keyword>
<gene>
    <name evidence="11" type="ORF">ACEU0G_003012</name>
</gene>
<reference evidence="11 12" key="1">
    <citation type="submission" date="2024-09" db="EMBL/GenBank/DDBJ databases">
        <authorList>
            <consortium name="All-Russian atlas of soil microorganisms"/>
            <consortium name="as a basis for the search for new antimicrobial producers and enzymes with unique properties"/>
            <person name="Sokolova E.A."/>
            <person name="Voronina E.N."/>
        </authorList>
    </citation>
    <scope>NUCLEOTIDE SEQUENCE [LARGE SCALE GENOMIC DNA]</scope>
    <source>
        <strain evidence="11 12">AF-22b-331.1</strain>
    </source>
</reference>
<dbReference type="InterPro" id="IPR050368">
    <property type="entry name" value="ClC-type_chloride_channel"/>
</dbReference>
<feature type="transmembrane region" description="Helical" evidence="10">
    <location>
        <begin position="25"/>
        <end position="51"/>
    </location>
</feature>
<evidence type="ECO:0000256" key="7">
    <source>
        <dbReference type="ARBA" id="ARBA00023173"/>
    </source>
</evidence>
<dbReference type="EMBL" id="JBHGCJ010000004">
    <property type="protein sequence ID" value="MFG6109011.1"/>
    <property type="molecule type" value="Genomic_DNA"/>
</dbReference>
<dbReference type="InterPro" id="IPR001807">
    <property type="entry name" value="ClC"/>
</dbReference>
<dbReference type="RefSeq" id="WP_394162525.1">
    <property type="nucleotide sequence ID" value="NZ_JBHGCJ010000004.1"/>
</dbReference>
<dbReference type="PRINTS" id="PR00762">
    <property type="entry name" value="CLCHANNEL"/>
</dbReference>
<evidence type="ECO:0000313" key="11">
    <source>
        <dbReference type="EMBL" id="MFG6109011.1"/>
    </source>
</evidence>
<dbReference type="CDD" id="cd01034">
    <property type="entry name" value="EriC_like"/>
    <property type="match status" value="1"/>
</dbReference>
<feature type="transmembrane region" description="Helical" evidence="10">
    <location>
        <begin position="329"/>
        <end position="355"/>
    </location>
</feature>
<evidence type="ECO:0000256" key="10">
    <source>
        <dbReference type="SAM" id="Phobius"/>
    </source>
</evidence>
<keyword evidence="5" id="KW-0406">Ion transport</keyword>
<dbReference type="SUPFAM" id="SSF81340">
    <property type="entry name" value="Clc chloride channel"/>
    <property type="match status" value="1"/>
</dbReference>
<evidence type="ECO:0000256" key="4">
    <source>
        <dbReference type="ARBA" id="ARBA00022989"/>
    </source>
</evidence>
<keyword evidence="6 10" id="KW-0472">Membrane</keyword>
<evidence type="ECO:0000256" key="5">
    <source>
        <dbReference type="ARBA" id="ARBA00023065"/>
    </source>
</evidence>
<organism evidence="11 12">
    <name type="scientific">Stenotrophomonas nematodicola</name>
    <dbReference type="NCBI Taxonomy" id="2656746"/>
    <lineage>
        <taxon>Bacteria</taxon>
        <taxon>Pseudomonadati</taxon>
        <taxon>Pseudomonadota</taxon>
        <taxon>Gammaproteobacteria</taxon>
        <taxon>Lysobacterales</taxon>
        <taxon>Lysobacteraceae</taxon>
        <taxon>Stenotrophomonas</taxon>
    </lineage>
</organism>
<feature type="transmembrane region" description="Helical" evidence="10">
    <location>
        <begin position="163"/>
        <end position="187"/>
    </location>
</feature>
<feature type="transmembrane region" description="Helical" evidence="10">
    <location>
        <begin position="58"/>
        <end position="77"/>
    </location>
</feature>
<keyword evidence="3 10" id="KW-0812">Transmembrane</keyword>
<evidence type="ECO:0000256" key="9">
    <source>
        <dbReference type="ARBA" id="ARBA00023303"/>
    </source>
</evidence>
<feature type="transmembrane region" description="Helical" evidence="10">
    <location>
        <begin position="199"/>
        <end position="223"/>
    </location>
</feature>
<accession>A0ABW7CXV0</accession>
<comment type="subcellular location">
    <subcellularLocation>
        <location evidence="1">Membrane</location>
        <topology evidence="1">Multi-pass membrane protein</topology>
    </subcellularLocation>
</comment>
<protein>
    <submittedName>
        <fullName evidence="11">Chloride channel protein</fullName>
    </submittedName>
</protein>
<dbReference type="InterPro" id="IPR014743">
    <property type="entry name" value="Cl-channel_core"/>
</dbReference>
<evidence type="ECO:0000256" key="6">
    <source>
        <dbReference type="ARBA" id="ARBA00023136"/>
    </source>
</evidence>
<name>A0ABW7CXV0_9GAMM</name>
<comment type="caution">
    <text evidence="11">The sequence shown here is derived from an EMBL/GenBank/DDBJ whole genome shotgun (WGS) entry which is preliminary data.</text>
</comment>
<keyword evidence="12" id="KW-1185">Reference proteome</keyword>
<dbReference type="PANTHER" id="PTHR43427:SF6">
    <property type="entry name" value="CHLORIDE CHANNEL PROTEIN CLC-E"/>
    <property type="match status" value="1"/>
</dbReference>
<keyword evidence="2" id="KW-0813">Transport</keyword>